<gene>
    <name evidence="2" type="ORF">BJF92_12005</name>
</gene>
<feature type="region of interest" description="Disordered" evidence="1">
    <location>
        <begin position="157"/>
        <end position="196"/>
    </location>
</feature>
<dbReference type="Gene3D" id="1.10.287.1080">
    <property type="entry name" value="MazG-like"/>
    <property type="match status" value="1"/>
</dbReference>
<evidence type="ECO:0000313" key="3">
    <source>
        <dbReference type="Proteomes" id="UP000186143"/>
    </source>
</evidence>
<dbReference type="CDD" id="cd11523">
    <property type="entry name" value="NTP-PPase"/>
    <property type="match status" value="1"/>
</dbReference>
<dbReference type="Proteomes" id="UP000186143">
    <property type="component" value="Unassembled WGS sequence"/>
</dbReference>
<evidence type="ECO:0000313" key="2">
    <source>
        <dbReference type="EMBL" id="OLP56789.1"/>
    </source>
</evidence>
<dbReference type="SUPFAM" id="SSF101386">
    <property type="entry name" value="all-alpha NTP pyrophosphatases"/>
    <property type="match status" value="1"/>
</dbReference>
<accession>A0A1Q9AN83</accession>
<organism evidence="2 3">
    <name type="scientific">Xaviernesmea rhizosphaerae</name>
    <dbReference type="NCBI Taxonomy" id="1672749"/>
    <lineage>
        <taxon>Bacteria</taxon>
        <taxon>Pseudomonadati</taxon>
        <taxon>Pseudomonadota</taxon>
        <taxon>Alphaproteobacteria</taxon>
        <taxon>Hyphomicrobiales</taxon>
        <taxon>Rhizobiaceae</taxon>
        <taxon>Rhizobium/Agrobacterium group</taxon>
        <taxon>Xaviernesmea</taxon>
    </lineage>
</organism>
<dbReference type="AlphaFoldDB" id="A0A1Q9AN83"/>
<evidence type="ECO:0008006" key="4">
    <source>
        <dbReference type="Google" id="ProtNLM"/>
    </source>
</evidence>
<protein>
    <recommendedName>
        <fullName evidence="4">NTP pyrophosphohydrolase MazG putative catalytic core domain-containing protein</fullName>
    </recommendedName>
</protein>
<dbReference type="EMBL" id="MKIO01000021">
    <property type="protein sequence ID" value="OLP56789.1"/>
    <property type="molecule type" value="Genomic_DNA"/>
</dbReference>
<proteinExistence type="predicted"/>
<evidence type="ECO:0000256" key="1">
    <source>
        <dbReference type="SAM" id="MobiDB-lite"/>
    </source>
</evidence>
<reference evidence="2 3" key="1">
    <citation type="submission" date="2016-09" db="EMBL/GenBank/DDBJ databases">
        <title>Rhizobium sp. nov., a novel species isolated from the rice rhizosphere.</title>
        <authorList>
            <person name="Zhao J."/>
            <person name="Zhang X."/>
        </authorList>
    </citation>
    <scope>NUCLEOTIDE SEQUENCE [LARGE SCALE GENOMIC DNA]</scope>
    <source>
        <strain evidence="2 3">MH17</strain>
    </source>
</reference>
<dbReference type="STRING" id="1672749.BJF92_12005"/>
<name>A0A1Q9AN83_9HYPH</name>
<feature type="compositionally biased region" description="Low complexity" evidence="1">
    <location>
        <begin position="177"/>
        <end position="190"/>
    </location>
</feature>
<comment type="caution">
    <text evidence="2">The sequence shown here is derived from an EMBL/GenBank/DDBJ whole genome shotgun (WGS) entry which is preliminary data.</text>
</comment>
<sequence>MSFRAIELAGEAGEALNVVKKLERERQGWAGSRATLEQLAEELADVVICADLLALAAGIDLAVAVPRKFNATSEKVGLATRIESGRDALRAAYKQLEQQMMEAGFAVTSSEPLAYISLQTLVRLVADKSGQYQMTVPRDQPGPTEIALFTWPTPFPEADPPQLQNVTAEGGCDQQPGGAAEAVTASGAAALESRNA</sequence>